<feature type="region of interest" description="Disordered" evidence="1">
    <location>
        <begin position="227"/>
        <end position="257"/>
    </location>
</feature>
<feature type="region of interest" description="Disordered" evidence="1">
    <location>
        <begin position="57"/>
        <end position="92"/>
    </location>
</feature>
<feature type="compositionally biased region" description="Polar residues" evidence="1">
    <location>
        <begin position="1"/>
        <end position="14"/>
    </location>
</feature>
<comment type="caution">
    <text evidence="2">The sequence shown here is derived from an EMBL/GenBank/DDBJ whole genome shotgun (WGS) entry which is preliminary data.</text>
</comment>
<dbReference type="Proteomes" id="UP001279410">
    <property type="component" value="Unassembled WGS sequence"/>
</dbReference>
<protein>
    <submittedName>
        <fullName evidence="2">Uncharacterized protein</fullName>
    </submittedName>
</protein>
<accession>A0AAD3NI08</accession>
<organism evidence="2 3">
    <name type="scientific">Lates japonicus</name>
    <name type="common">Japanese lates</name>
    <dbReference type="NCBI Taxonomy" id="270547"/>
    <lineage>
        <taxon>Eukaryota</taxon>
        <taxon>Metazoa</taxon>
        <taxon>Chordata</taxon>
        <taxon>Craniata</taxon>
        <taxon>Vertebrata</taxon>
        <taxon>Euteleostomi</taxon>
        <taxon>Actinopterygii</taxon>
        <taxon>Neopterygii</taxon>
        <taxon>Teleostei</taxon>
        <taxon>Neoteleostei</taxon>
        <taxon>Acanthomorphata</taxon>
        <taxon>Carangaria</taxon>
        <taxon>Carangaria incertae sedis</taxon>
        <taxon>Centropomidae</taxon>
        <taxon>Lates</taxon>
    </lineage>
</organism>
<dbReference type="AlphaFoldDB" id="A0AAD3NI08"/>
<dbReference type="EMBL" id="BRZM01001017">
    <property type="protein sequence ID" value="GLD72399.1"/>
    <property type="molecule type" value="Genomic_DNA"/>
</dbReference>
<name>A0AAD3NI08_LATJO</name>
<keyword evidence="3" id="KW-1185">Reference proteome</keyword>
<feature type="compositionally biased region" description="Polar residues" evidence="1">
    <location>
        <begin position="69"/>
        <end position="90"/>
    </location>
</feature>
<evidence type="ECO:0000313" key="3">
    <source>
        <dbReference type="Proteomes" id="UP001279410"/>
    </source>
</evidence>
<reference evidence="2" key="1">
    <citation type="submission" date="2022-08" db="EMBL/GenBank/DDBJ databases">
        <title>Genome sequencing of akame (Lates japonicus).</title>
        <authorList>
            <person name="Hashiguchi Y."/>
            <person name="Takahashi H."/>
        </authorList>
    </citation>
    <scope>NUCLEOTIDE SEQUENCE</scope>
    <source>
        <strain evidence="2">Kochi</strain>
    </source>
</reference>
<feature type="region of interest" description="Disordered" evidence="1">
    <location>
        <begin position="1"/>
        <end position="24"/>
    </location>
</feature>
<evidence type="ECO:0000313" key="2">
    <source>
        <dbReference type="EMBL" id="GLD72399.1"/>
    </source>
</evidence>
<proteinExistence type="predicted"/>
<feature type="compositionally biased region" description="Basic and acidic residues" evidence="1">
    <location>
        <begin position="236"/>
        <end position="245"/>
    </location>
</feature>
<evidence type="ECO:0000256" key="1">
    <source>
        <dbReference type="SAM" id="MobiDB-lite"/>
    </source>
</evidence>
<sequence length="257" mass="28061">MVSQTESTSSSNKHNSCHRAGTGAAVTPSFTKKSICVLSPKSKVCFSRSLQPHPRLRVLPVRNPPKTRTVGSHANNASVNGRLSDVSRSSPHGPPIHTGCNSLRLAPADTHPVFKITDKRQTERMISPSRSHQNICRKTENNTVAASDAGIARRIETTRPHQHRIARLLQSQRNNQSSATDQDENQHPVYSSLLHGDICVYESVRGSGNDGNGGQADDYVNVTSQIQLKGVGKRRNRDDPGERSDYYNVNPDSATGP</sequence>
<gene>
    <name evidence="2" type="ORF">AKAME5_002372400</name>
</gene>